<keyword evidence="4" id="KW-0804">Transcription</keyword>
<dbReference type="eggNOG" id="ENOG502QYNS">
    <property type="taxonomic scope" value="Eukaryota"/>
</dbReference>
<dbReference type="InterPro" id="IPR036864">
    <property type="entry name" value="Zn2-C6_fun-type_DNA-bd_sf"/>
</dbReference>
<dbReference type="InterPro" id="IPR001138">
    <property type="entry name" value="Zn2Cys6_DnaBD"/>
</dbReference>
<feature type="compositionally biased region" description="Polar residues" evidence="7">
    <location>
        <begin position="77"/>
        <end position="90"/>
    </location>
</feature>
<dbReference type="PANTHER" id="PTHR46910">
    <property type="entry name" value="TRANSCRIPTION FACTOR PDR1"/>
    <property type="match status" value="1"/>
</dbReference>
<feature type="region of interest" description="Disordered" evidence="7">
    <location>
        <begin position="1"/>
        <end position="41"/>
    </location>
</feature>
<keyword evidence="5" id="KW-0539">Nucleus</keyword>
<dbReference type="GO" id="GO:0000981">
    <property type="term" value="F:DNA-binding transcription factor activity, RNA polymerase II-specific"/>
    <property type="evidence" value="ECO:0007669"/>
    <property type="project" value="InterPro"/>
</dbReference>
<keyword evidence="3" id="KW-0238">DNA-binding</keyword>
<dbReference type="Gene3D" id="4.10.240.10">
    <property type="entry name" value="Zn(2)-C6 fungal-type DNA-binding domain"/>
    <property type="match status" value="1"/>
</dbReference>
<dbReference type="SMART" id="SM00066">
    <property type="entry name" value="GAL4"/>
    <property type="match status" value="1"/>
</dbReference>
<dbReference type="InterPro" id="IPR007219">
    <property type="entry name" value="XnlR_reg_dom"/>
</dbReference>
<dbReference type="PANTHER" id="PTHR46910:SF1">
    <property type="entry name" value="MISCELLANEOUS ZN(II)2CYS6 TRANSCRIPTION FACTOR (EUROFUNG)-RELATED"/>
    <property type="match status" value="1"/>
</dbReference>
<dbReference type="GO" id="GO:0003677">
    <property type="term" value="F:DNA binding"/>
    <property type="evidence" value="ECO:0007669"/>
    <property type="project" value="UniProtKB-KW"/>
</dbReference>
<dbReference type="OrthoDB" id="2110361at2759"/>
<dbReference type="Proteomes" id="UP000094526">
    <property type="component" value="Unassembled WGS sequence"/>
</dbReference>
<dbReference type="GO" id="GO:0008270">
    <property type="term" value="F:zinc ion binding"/>
    <property type="evidence" value="ECO:0007669"/>
    <property type="project" value="InterPro"/>
</dbReference>
<keyword evidence="10" id="KW-1185">Reference proteome</keyword>
<evidence type="ECO:0000256" key="5">
    <source>
        <dbReference type="ARBA" id="ARBA00023242"/>
    </source>
</evidence>
<organism evidence="9 10">
    <name type="scientific">Cladophialophora carrionii</name>
    <dbReference type="NCBI Taxonomy" id="86049"/>
    <lineage>
        <taxon>Eukaryota</taxon>
        <taxon>Fungi</taxon>
        <taxon>Dikarya</taxon>
        <taxon>Ascomycota</taxon>
        <taxon>Pezizomycotina</taxon>
        <taxon>Eurotiomycetes</taxon>
        <taxon>Chaetothyriomycetidae</taxon>
        <taxon>Chaetothyriales</taxon>
        <taxon>Herpotrichiellaceae</taxon>
        <taxon>Cladophialophora</taxon>
    </lineage>
</organism>
<dbReference type="InterPro" id="IPR050987">
    <property type="entry name" value="AtrR-like"/>
</dbReference>
<feature type="domain" description="Zn(2)-C6 fungal-type" evidence="8">
    <location>
        <begin position="111"/>
        <end position="142"/>
    </location>
</feature>
<keyword evidence="2" id="KW-0805">Transcription regulation</keyword>
<evidence type="ECO:0000256" key="6">
    <source>
        <dbReference type="SAM" id="Coils"/>
    </source>
</evidence>
<dbReference type="EMBL" id="LGRB01000009">
    <property type="protein sequence ID" value="OCT50869.1"/>
    <property type="molecule type" value="Genomic_DNA"/>
</dbReference>
<feature type="region of interest" description="Disordered" evidence="7">
    <location>
        <begin position="681"/>
        <end position="711"/>
    </location>
</feature>
<dbReference type="GO" id="GO:0006351">
    <property type="term" value="P:DNA-templated transcription"/>
    <property type="evidence" value="ECO:0007669"/>
    <property type="project" value="InterPro"/>
</dbReference>
<dbReference type="AlphaFoldDB" id="A0A1C1CQU6"/>
<dbReference type="CDD" id="cd12148">
    <property type="entry name" value="fungal_TF_MHR"/>
    <property type="match status" value="1"/>
</dbReference>
<feature type="compositionally biased region" description="Basic residues" evidence="7">
    <location>
        <begin position="681"/>
        <end position="692"/>
    </location>
</feature>
<dbReference type="Pfam" id="PF04082">
    <property type="entry name" value="Fungal_trans"/>
    <property type="match status" value="1"/>
</dbReference>
<feature type="compositionally biased region" description="Polar residues" evidence="7">
    <location>
        <begin position="700"/>
        <end position="711"/>
    </location>
</feature>
<sequence length="795" mass="89300">MTESLSSKESPPTSASGMWASAHELDRASHPSSASAQHLGPGIFSAEPAAMSSYYSPHDMGPLSPNEGISRLGENLRPSSGAQSTPSPSQISAVMMHNPKRAYRQRRKDPSCDACRERKVKCDATETASCTECSSRNVRCQFTKDTNRRMSSIKQVQDLERQLLEARQQLERYHAVERKPDLSADGRPNTASSVYAEFPSIGKSPRRMLKARAPQDLTSARVQLNDVGRGLLKPPVTGVQLPSHTTHIRVSDLQGLPARPAAERLLHYYHEYIHRLFPVLYWPKFQRNFAIAMEQGSAQSLATDWVATLYAVLACGALATHDRGRLPEAQEYLTRAISTINFWEDDVSTNQAIVAFLASIALIEMNRKSASWIWLGSAIRIVQDLGLHVQGGQWSPVEGEMRKRIWYSFYVWDRLLALELGKPMLINDDECDTEYPQVLDEERLMADDLHTPFPPTLLLANIHIARLMAPLAKTFRSLCITSEALTKFETHLGECLHLFPRPLQLSSTAGLDPCIMAPLISFQNTRLLLHRHNLSPSCSPEQRAHAIEQCLHASRDTASALSRCMLPHVQAHDWEQRFVLAASTMLCTHLWRCMLFLLFRQVWDAFFLLLRAASTIDDARSINICCGRHLSFFLRCLVERVEKASSIDIDQDEELLVYLSADLQASTNSWVWGSAETGTHLSRRQKHGRPRNTHNEHEAQGSSGAKSPSWDNMLSEEEKHDWGGWQHIENSARYLQQLTERQRYPHNHIAQQPLPRSPLSNGPAAGVSGPRLAPITIPNEPPDTNRARMTIANII</sequence>
<feature type="region of interest" description="Disordered" evidence="7">
    <location>
        <begin position="55"/>
        <end position="90"/>
    </location>
</feature>
<gene>
    <name evidence="9" type="ORF">CLCR_08021</name>
</gene>
<dbReference type="VEuPathDB" id="FungiDB:CLCR_08021"/>
<comment type="caution">
    <text evidence="9">The sequence shown here is derived from an EMBL/GenBank/DDBJ whole genome shotgun (WGS) entry which is preliminary data.</text>
</comment>
<evidence type="ECO:0000256" key="3">
    <source>
        <dbReference type="ARBA" id="ARBA00023125"/>
    </source>
</evidence>
<evidence type="ECO:0000313" key="10">
    <source>
        <dbReference type="Proteomes" id="UP000094526"/>
    </source>
</evidence>
<evidence type="ECO:0000256" key="2">
    <source>
        <dbReference type="ARBA" id="ARBA00023015"/>
    </source>
</evidence>
<proteinExistence type="predicted"/>
<evidence type="ECO:0000313" key="9">
    <source>
        <dbReference type="EMBL" id="OCT50869.1"/>
    </source>
</evidence>
<dbReference type="SUPFAM" id="SSF57701">
    <property type="entry name" value="Zn2/Cys6 DNA-binding domain"/>
    <property type="match status" value="1"/>
</dbReference>
<dbReference type="PROSITE" id="PS00463">
    <property type="entry name" value="ZN2_CY6_FUNGAL_1"/>
    <property type="match status" value="1"/>
</dbReference>
<feature type="compositionally biased region" description="Polar residues" evidence="7">
    <location>
        <begin position="1"/>
        <end position="16"/>
    </location>
</feature>
<dbReference type="STRING" id="86049.A0A1C1CQU6"/>
<reference evidence="10" key="1">
    <citation type="submission" date="2015-07" db="EMBL/GenBank/DDBJ databases">
        <authorList>
            <person name="Teixeira M.M."/>
            <person name="Souza R.C."/>
            <person name="Almeida L.G."/>
            <person name="Vicente V.A."/>
            <person name="de Hoog S."/>
            <person name="Bocca A.L."/>
            <person name="de Almeida S.R."/>
            <person name="Vasconcelos A.T."/>
            <person name="Felipe M.S."/>
        </authorList>
    </citation>
    <scope>NUCLEOTIDE SEQUENCE [LARGE SCALE GENOMIC DNA]</scope>
    <source>
        <strain evidence="10">KSF</strain>
    </source>
</reference>
<protein>
    <submittedName>
        <fullName evidence="9">C6 transcription factor</fullName>
    </submittedName>
</protein>
<keyword evidence="6" id="KW-0175">Coiled coil</keyword>
<dbReference type="SMART" id="SM00906">
    <property type="entry name" value="Fungal_trans"/>
    <property type="match status" value="1"/>
</dbReference>
<accession>A0A1C1CQU6</accession>
<feature type="coiled-coil region" evidence="6">
    <location>
        <begin position="149"/>
        <end position="176"/>
    </location>
</feature>
<dbReference type="PROSITE" id="PS50048">
    <property type="entry name" value="ZN2_CY6_FUNGAL_2"/>
    <property type="match status" value="1"/>
</dbReference>
<evidence type="ECO:0000256" key="4">
    <source>
        <dbReference type="ARBA" id="ARBA00023163"/>
    </source>
</evidence>
<name>A0A1C1CQU6_9EURO</name>
<dbReference type="VEuPathDB" id="FungiDB:G647_09514"/>
<dbReference type="CDD" id="cd00067">
    <property type="entry name" value="GAL4"/>
    <property type="match status" value="1"/>
</dbReference>
<evidence type="ECO:0000256" key="7">
    <source>
        <dbReference type="SAM" id="MobiDB-lite"/>
    </source>
</evidence>
<dbReference type="Pfam" id="PF00172">
    <property type="entry name" value="Zn_clus"/>
    <property type="match status" value="1"/>
</dbReference>
<evidence type="ECO:0000259" key="8">
    <source>
        <dbReference type="PROSITE" id="PS50048"/>
    </source>
</evidence>
<evidence type="ECO:0000256" key="1">
    <source>
        <dbReference type="ARBA" id="ARBA00022723"/>
    </source>
</evidence>
<keyword evidence="1" id="KW-0479">Metal-binding</keyword>